<evidence type="ECO:0000313" key="1">
    <source>
        <dbReference type="EMBL" id="KAF2714977.1"/>
    </source>
</evidence>
<name>A0A6G1KRM4_9PLEO</name>
<reference evidence="1" key="1">
    <citation type="journal article" date="2020" name="Stud. Mycol.">
        <title>101 Dothideomycetes genomes: a test case for predicting lifestyles and emergence of pathogens.</title>
        <authorList>
            <person name="Haridas S."/>
            <person name="Albert R."/>
            <person name="Binder M."/>
            <person name="Bloem J."/>
            <person name="Labutti K."/>
            <person name="Salamov A."/>
            <person name="Andreopoulos B."/>
            <person name="Baker S."/>
            <person name="Barry K."/>
            <person name="Bills G."/>
            <person name="Bluhm B."/>
            <person name="Cannon C."/>
            <person name="Castanera R."/>
            <person name="Culley D."/>
            <person name="Daum C."/>
            <person name="Ezra D."/>
            <person name="Gonzalez J."/>
            <person name="Henrissat B."/>
            <person name="Kuo A."/>
            <person name="Liang C."/>
            <person name="Lipzen A."/>
            <person name="Lutzoni F."/>
            <person name="Magnuson J."/>
            <person name="Mondo S."/>
            <person name="Nolan M."/>
            <person name="Ohm R."/>
            <person name="Pangilinan J."/>
            <person name="Park H.-J."/>
            <person name="Ramirez L."/>
            <person name="Alfaro M."/>
            <person name="Sun H."/>
            <person name="Tritt A."/>
            <person name="Yoshinaga Y."/>
            <person name="Zwiers L.-H."/>
            <person name="Turgeon B."/>
            <person name="Goodwin S."/>
            <person name="Spatafora J."/>
            <person name="Crous P."/>
            <person name="Grigoriev I."/>
        </authorList>
    </citation>
    <scope>NUCLEOTIDE SEQUENCE</scope>
    <source>
        <strain evidence="1">CBS 279.74</strain>
    </source>
</reference>
<keyword evidence="2" id="KW-1185">Reference proteome</keyword>
<dbReference type="AlphaFoldDB" id="A0A6G1KRM4"/>
<dbReference type="Proteomes" id="UP000799428">
    <property type="component" value="Unassembled WGS sequence"/>
</dbReference>
<gene>
    <name evidence="1" type="ORF">K504DRAFT_445894</name>
</gene>
<sequence length="259" mass="29516">MTEHFPFLSLPLDIRRLVYDLLSEKKLYHVFSKKHPIWYEDYKPVVPLLQTSKALNFEYGDASNRTRFSQPRPIICRGGNQKQGQELLELVHTAVTFDATSIKKLNLAANEAVPDKVADWTINITASQYRRALMSGYIISDPPDKKDRVDAEIKPLKAFLRTAVLSLRRHKTLEFRILTGISGGFWTWSGGREPILISICWDARNRICSGLKVRVTMVTANDQKQKDIQAMVPNLAKLGISVDLQWDFASKEELAIMAK</sequence>
<proteinExistence type="predicted"/>
<evidence type="ECO:0000313" key="2">
    <source>
        <dbReference type="Proteomes" id="UP000799428"/>
    </source>
</evidence>
<dbReference type="EMBL" id="MU005764">
    <property type="protein sequence ID" value="KAF2714977.1"/>
    <property type="molecule type" value="Genomic_DNA"/>
</dbReference>
<protein>
    <submittedName>
        <fullName evidence="1">Uncharacterized protein</fullName>
    </submittedName>
</protein>
<organism evidence="1 2">
    <name type="scientific">Pleomassaria siparia CBS 279.74</name>
    <dbReference type="NCBI Taxonomy" id="1314801"/>
    <lineage>
        <taxon>Eukaryota</taxon>
        <taxon>Fungi</taxon>
        <taxon>Dikarya</taxon>
        <taxon>Ascomycota</taxon>
        <taxon>Pezizomycotina</taxon>
        <taxon>Dothideomycetes</taxon>
        <taxon>Pleosporomycetidae</taxon>
        <taxon>Pleosporales</taxon>
        <taxon>Pleomassariaceae</taxon>
        <taxon>Pleomassaria</taxon>
    </lineage>
</organism>
<accession>A0A6G1KRM4</accession>